<organism evidence="10 11">
    <name type="scientific">Brockia lithotrophica</name>
    <dbReference type="NCBI Taxonomy" id="933949"/>
    <lineage>
        <taxon>Bacteria</taxon>
        <taxon>Bacillati</taxon>
        <taxon>Bacillota</taxon>
        <taxon>Bacilli</taxon>
        <taxon>Bacillales</taxon>
        <taxon>Bacillales Family X. Incertae Sedis</taxon>
        <taxon>Brockia</taxon>
    </lineage>
</organism>
<evidence type="ECO:0000256" key="3">
    <source>
        <dbReference type="ARBA" id="ARBA00022679"/>
    </source>
</evidence>
<gene>
    <name evidence="10" type="ORF">C7438_0929</name>
</gene>
<dbReference type="EMBL" id="RBIJ01000002">
    <property type="protein sequence ID" value="RKQ85531.1"/>
    <property type="molecule type" value="Genomic_DNA"/>
</dbReference>
<dbReference type="Proteomes" id="UP000267019">
    <property type="component" value="Unassembled WGS sequence"/>
</dbReference>
<protein>
    <recommendedName>
        <fullName evidence="2">non-specific protein-tyrosine kinase</fullName>
        <ecNumber evidence="2">2.7.10.2</ecNumber>
    </recommendedName>
</protein>
<feature type="domain" description="AAA" evidence="9">
    <location>
        <begin position="62"/>
        <end position="173"/>
    </location>
</feature>
<keyword evidence="3" id="KW-0808">Transferase</keyword>
<evidence type="ECO:0000256" key="5">
    <source>
        <dbReference type="ARBA" id="ARBA00022777"/>
    </source>
</evidence>
<evidence type="ECO:0000256" key="4">
    <source>
        <dbReference type="ARBA" id="ARBA00022741"/>
    </source>
</evidence>
<evidence type="ECO:0000256" key="7">
    <source>
        <dbReference type="ARBA" id="ARBA00023137"/>
    </source>
</evidence>
<dbReference type="GO" id="GO:0004715">
    <property type="term" value="F:non-membrane spanning protein tyrosine kinase activity"/>
    <property type="evidence" value="ECO:0007669"/>
    <property type="project" value="UniProtKB-EC"/>
</dbReference>
<dbReference type="SUPFAM" id="SSF52540">
    <property type="entry name" value="P-loop containing nucleoside triphosphate hydrolases"/>
    <property type="match status" value="1"/>
</dbReference>
<evidence type="ECO:0000313" key="11">
    <source>
        <dbReference type="Proteomes" id="UP000267019"/>
    </source>
</evidence>
<dbReference type="AlphaFoldDB" id="A0A660KW01"/>
<dbReference type="GO" id="GO:0042802">
    <property type="term" value="F:identical protein binding"/>
    <property type="evidence" value="ECO:0007669"/>
    <property type="project" value="UniProtKB-ARBA"/>
</dbReference>
<comment type="caution">
    <text evidence="10">The sequence shown here is derived from an EMBL/GenBank/DDBJ whole genome shotgun (WGS) entry which is preliminary data.</text>
</comment>
<evidence type="ECO:0000313" key="10">
    <source>
        <dbReference type="EMBL" id="RKQ85531.1"/>
    </source>
</evidence>
<dbReference type="GO" id="GO:0005524">
    <property type="term" value="F:ATP binding"/>
    <property type="evidence" value="ECO:0007669"/>
    <property type="project" value="UniProtKB-KW"/>
</dbReference>
<accession>A0A660KW01</accession>
<comment type="catalytic activity">
    <reaction evidence="8">
        <text>L-tyrosyl-[protein] + ATP = O-phospho-L-tyrosyl-[protein] + ADP + H(+)</text>
        <dbReference type="Rhea" id="RHEA:10596"/>
        <dbReference type="Rhea" id="RHEA-COMP:10136"/>
        <dbReference type="Rhea" id="RHEA-COMP:20101"/>
        <dbReference type="ChEBI" id="CHEBI:15378"/>
        <dbReference type="ChEBI" id="CHEBI:30616"/>
        <dbReference type="ChEBI" id="CHEBI:46858"/>
        <dbReference type="ChEBI" id="CHEBI:61978"/>
        <dbReference type="ChEBI" id="CHEBI:456216"/>
        <dbReference type="EC" id="2.7.10.2"/>
    </reaction>
</comment>
<keyword evidence="7 10" id="KW-0829">Tyrosine-protein kinase</keyword>
<evidence type="ECO:0000259" key="9">
    <source>
        <dbReference type="Pfam" id="PF13614"/>
    </source>
</evidence>
<dbReference type="CDD" id="cd05387">
    <property type="entry name" value="BY-kinase"/>
    <property type="match status" value="1"/>
</dbReference>
<evidence type="ECO:0000256" key="2">
    <source>
        <dbReference type="ARBA" id="ARBA00011903"/>
    </source>
</evidence>
<dbReference type="Pfam" id="PF13614">
    <property type="entry name" value="AAA_31"/>
    <property type="match status" value="1"/>
</dbReference>
<dbReference type="InterPro" id="IPR050445">
    <property type="entry name" value="Bact_polysacc_biosynth/exp"/>
</dbReference>
<dbReference type="GO" id="GO:0005886">
    <property type="term" value="C:plasma membrane"/>
    <property type="evidence" value="ECO:0007669"/>
    <property type="project" value="UniProtKB-ARBA"/>
</dbReference>
<dbReference type="RefSeq" id="WP_211322072.1">
    <property type="nucleotide sequence ID" value="NZ_RBIJ01000002.1"/>
</dbReference>
<proteinExistence type="inferred from homology"/>
<dbReference type="Gene3D" id="3.40.50.300">
    <property type="entry name" value="P-loop containing nucleotide triphosphate hydrolases"/>
    <property type="match status" value="1"/>
</dbReference>
<dbReference type="NCBIfam" id="TIGR01007">
    <property type="entry name" value="eps_fam"/>
    <property type="match status" value="1"/>
</dbReference>
<dbReference type="InterPro" id="IPR027417">
    <property type="entry name" value="P-loop_NTPase"/>
</dbReference>
<dbReference type="FunFam" id="3.40.50.300:FF:000527">
    <property type="entry name" value="Tyrosine-protein kinase etk"/>
    <property type="match status" value="1"/>
</dbReference>
<keyword evidence="4" id="KW-0547">Nucleotide-binding</keyword>
<sequence length="237" mass="26175">MGLWHTRRRKRREEPWNMLVAHHIPESEEAESFRILRTNLFFRGVGVPLRSAAIVSSLPDEGKSFVAANLAIVVAQSGKRVLLVDADLRKPSLHRYFRSRQSPGLSSLLAGMVSLPDAVVPTPVPNLFLLPSGPLPPTPAELLASESMDGVCAEVSSLFDFVLFDTPPLLLMADGVIVSSRTDGAVLVVRGKHTRKEDAKKSVKILTNSNVKILGAVFNGSVKEKNYYNDVKYYYNY</sequence>
<dbReference type="PANTHER" id="PTHR32309">
    <property type="entry name" value="TYROSINE-PROTEIN KINASE"/>
    <property type="match status" value="1"/>
</dbReference>
<keyword evidence="6" id="KW-0067">ATP-binding</keyword>
<comment type="similarity">
    <text evidence="1">Belongs to the CpsD/CapB family.</text>
</comment>
<evidence type="ECO:0000256" key="1">
    <source>
        <dbReference type="ARBA" id="ARBA00007316"/>
    </source>
</evidence>
<dbReference type="PANTHER" id="PTHR32309:SF13">
    <property type="entry name" value="FERRIC ENTEROBACTIN TRANSPORT PROTEIN FEPE"/>
    <property type="match status" value="1"/>
</dbReference>
<dbReference type="InterPro" id="IPR025669">
    <property type="entry name" value="AAA_dom"/>
</dbReference>
<dbReference type="InterPro" id="IPR005702">
    <property type="entry name" value="Wzc-like_C"/>
</dbReference>
<keyword evidence="11" id="KW-1185">Reference proteome</keyword>
<evidence type="ECO:0000256" key="6">
    <source>
        <dbReference type="ARBA" id="ARBA00022840"/>
    </source>
</evidence>
<keyword evidence="5 10" id="KW-0418">Kinase</keyword>
<reference evidence="10 11" key="1">
    <citation type="submission" date="2018-10" db="EMBL/GenBank/DDBJ databases">
        <title>Genomic Encyclopedia of Type Strains, Phase IV (KMG-IV): sequencing the most valuable type-strain genomes for metagenomic binning, comparative biology and taxonomic classification.</title>
        <authorList>
            <person name="Goeker M."/>
        </authorList>
    </citation>
    <scope>NUCLEOTIDE SEQUENCE [LARGE SCALE GENOMIC DNA]</scope>
    <source>
        <strain evidence="10 11">DSM 22653</strain>
    </source>
</reference>
<evidence type="ECO:0000256" key="8">
    <source>
        <dbReference type="ARBA" id="ARBA00051245"/>
    </source>
</evidence>
<dbReference type="EC" id="2.7.10.2" evidence="2"/>
<name>A0A660KW01_9BACL</name>